<evidence type="ECO:0000313" key="2">
    <source>
        <dbReference type="EMBL" id="GGI11909.1"/>
    </source>
</evidence>
<gene>
    <name evidence="2" type="ORF">GCM10007368_38540</name>
</gene>
<accession>A0ABQ2BD75</accession>
<evidence type="ECO:0000313" key="3">
    <source>
        <dbReference type="Proteomes" id="UP000632535"/>
    </source>
</evidence>
<feature type="region of interest" description="Disordered" evidence="1">
    <location>
        <begin position="1"/>
        <end position="63"/>
    </location>
</feature>
<organism evidence="2 3">
    <name type="scientific">Isoptericola cucumis</name>
    <dbReference type="NCBI Taxonomy" id="1776856"/>
    <lineage>
        <taxon>Bacteria</taxon>
        <taxon>Bacillati</taxon>
        <taxon>Actinomycetota</taxon>
        <taxon>Actinomycetes</taxon>
        <taxon>Micrococcales</taxon>
        <taxon>Promicromonosporaceae</taxon>
        <taxon>Isoptericola</taxon>
    </lineage>
</organism>
<proteinExistence type="predicted"/>
<comment type="caution">
    <text evidence="2">The sequence shown here is derived from an EMBL/GenBank/DDBJ whole genome shotgun (WGS) entry which is preliminary data.</text>
</comment>
<keyword evidence="3" id="KW-1185">Reference proteome</keyword>
<evidence type="ECO:0000256" key="1">
    <source>
        <dbReference type="SAM" id="MobiDB-lite"/>
    </source>
</evidence>
<sequence length="124" mass="12752">MTSSVHGVGNRASVTGQGSASEAGADDAGSGPATASTPPVATAARAATSRRRRACGGGAGRASGRLRGVLERGLRDLCRNDNAVTFPRSTPSWCHQRTRDAWIAQLGRSSDARGPAPENRVRAL</sequence>
<protein>
    <submittedName>
        <fullName evidence="2">Uncharacterized protein</fullName>
    </submittedName>
</protein>
<feature type="compositionally biased region" description="Low complexity" evidence="1">
    <location>
        <begin position="18"/>
        <end position="47"/>
    </location>
</feature>
<name>A0ABQ2BD75_9MICO</name>
<reference evidence="3" key="1">
    <citation type="journal article" date="2019" name="Int. J. Syst. Evol. Microbiol.">
        <title>The Global Catalogue of Microorganisms (GCM) 10K type strain sequencing project: providing services to taxonomists for standard genome sequencing and annotation.</title>
        <authorList>
            <consortium name="The Broad Institute Genomics Platform"/>
            <consortium name="The Broad Institute Genome Sequencing Center for Infectious Disease"/>
            <person name="Wu L."/>
            <person name="Ma J."/>
        </authorList>
    </citation>
    <scope>NUCLEOTIDE SEQUENCE [LARGE SCALE GENOMIC DNA]</scope>
    <source>
        <strain evidence="3">CCM 8653</strain>
    </source>
</reference>
<dbReference type="EMBL" id="BMDG01000017">
    <property type="protein sequence ID" value="GGI11909.1"/>
    <property type="molecule type" value="Genomic_DNA"/>
</dbReference>
<dbReference type="Proteomes" id="UP000632535">
    <property type="component" value="Unassembled WGS sequence"/>
</dbReference>